<sequence>MTSYETAIRTIDFASRHSISGPTTQIEQNVVSSRKYLLRQTLPTTQTLELASTSTSPPITAAPSPSYSVLSHPKGGFVHRRPHMVITKHEGGLNIHLAEVRFESRGYDTIIAYKGSRRGSFPRSQVSSRAPIQILHRRYRLLVAATGPKSCRFGVDDRCGQEGSALRVR</sequence>
<comment type="caution">
    <text evidence="1">The sequence shown here is derived from an EMBL/GenBank/DDBJ whole genome shotgun (WGS) entry which is preliminary data.</text>
</comment>
<name>A0ABR3ZWN1_9LECA</name>
<reference evidence="1 2" key="1">
    <citation type="submission" date="2024-09" db="EMBL/GenBank/DDBJ databases">
        <title>Rethinking Asexuality: The Enigmatic Case of Functional Sexual Genes in Lepraria (Stereocaulaceae).</title>
        <authorList>
            <person name="Doellman M."/>
            <person name="Sun Y."/>
            <person name="Barcenas-Pena A."/>
            <person name="Lumbsch H.T."/>
            <person name="Grewe F."/>
        </authorList>
    </citation>
    <scope>NUCLEOTIDE SEQUENCE [LARGE SCALE GENOMIC DNA]</scope>
    <source>
        <strain evidence="1 2">Mercado 3170</strain>
    </source>
</reference>
<dbReference type="EMBL" id="JBEFKJ010000045">
    <property type="protein sequence ID" value="KAL2037086.1"/>
    <property type="molecule type" value="Genomic_DNA"/>
</dbReference>
<gene>
    <name evidence="1" type="ORF">N7G274_010213</name>
</gene>
<proteinExistence type="predicted"/>
<evidence type="ECO:0000313" key="2">
    <source>
        <dbReference type="Proteomes" id="UP001590950"/>
    </source>
</evidence>
<protein>
    <submittedName>
        <fullName evidence="1">Uncharacterized protein</fullName>
    </submittedName>
</protein>
<dbReference type="Proteomes" id="UP001590950">
    <property type="component" value="Unassembled WGS sequence"/>
</dbReference>
<keyword evidence="2" id="KW-1185">Reference proteome</keyword>
<organism evidence="1 2">
    <name type="scientific">Stereocaulon virgatum</name>
    <dbReference type="NCBI Taxonomy" id="373712"/>
    <lineage>
        <taxon>Eukaryota</taxon>
        <taxon>Fungi</taxon>
        <taxon>Dikarya</taxon>
        <taxon>Ascomycota</taxon>
        <taxon>Pezizomycotina</taxon>
        <taxon>Lecanoromycetes</taxon>
        <taxon>OSLEUM clade</taxon>
        <taxon>Lecanoromycetidae</taxon>
        <taxon>Lecanorales</taxon>
        <taxon>Lecanorineae</taxon>
        <taxon>Stereocaulaceae</taxon>
        <taxon>Stereocaulon</taxon>
    </lineage>
</organism>
<accession>A0ABR3ZWN1</accession>
<evidence type="ECO:0000313" key="1">
    <source>
        <dbReference type="EMBL" id="KAL2037086.1"/>
    </source>
</evidence>